<feature type="region of interest" description="Disordered" evidence="3">
    <location>
        <begin position="131"/>
        <end position="160"/>
    </location>
</feature>
<dbReference type="InterPro" id="IPR011333">
    <property type="entry name" value="SKP1/BTB/POZ_sf"/>
</dbReference>
<gene>
    <name evidence="6" type="primary">LOC107220419</name>
</gene>
<dbReference type="GO" id="GO:0005634">
    <property type="term" value="C:nucleus"/>
    <property type="evidence" value="ECO:0007669"/>
    <property type="project" value="UniProtKB-SubCell"/>
</dbReference>
<evidence type="ECO:0000256" key="1">
    <source>
        <dbReference type="ARBA" id="ARBA00004123"/>
    </source>
</evidence>
<name>A0A6J0BL34_NEOLC</name>
<dbReference type="PROSITE" id="PS50097">
    <property type="entry name" value="BTB"/>
    <property type="match status" value="1"/>
</dbReference>
<dbReference type="PANTHER" id="PTHR23110:SF109">
    <property type="entry name" value="FI07618P-RELATED"/>
    <property type="match status" value="1"/>
</dbReference>
<dbReference type="Proteomes" id="UP000829291">
    <property type="component" value="Chromosome 2"/>
</dbReference>
<evidence type="ECO:0000256" key="3">
    <source>
        <dbReference type="SAM" id="MobiDB-lite"/>
    </source>
</evidence>
<dbReference type="InterPro" id="IPR051095">
    <property type="entry name" value="Dros_DevTransReg"/>
</dbReference>
<dbReference type="GeneID" id="107220419"/>
<dbReference type="PANTHER" id="PTHR23110">
    <property type="entry name" value="BTB DOMAIN TRANSCRIPTION FACTOR"/>
    <property type="match status" value="1"/>
</dbReference>
<feature type="domain" description="BTB" evidence="4">
    <location>
        <begin position="42"/>
        <end position="107"/>
    </location>
</feature>
<dbReference type="SUPFAM" id="SSF46689">
    <property type="entry name" value="Homeodomain-like"/>
    <property type="match status" value="3"/>
</dbReference>
<organism evidence="6">
    <name type="scientific">Neodiprion lecontei</name>
    <name type="common">Redheaded pine sawfly</name>
    <dbReference type="NCBI Taxonomy" id="441921"/>
    <lineage>
        <taxon>Eukaryota</taxon>
        <taxon>Metazoa</taxon>
        <taxon>Ecdysozoa</taxon>
        <taxon>Arthropoda</taxon>
        <taxon>Hexapoda</taxon>
        <taxon>Insecta</taxon>
        <taxon>Pterygota</taxon>
        <taxon>Neoptera</taxon>
        <taxon>Endopterygota</taxon>
        <taxon>Hymenoptera</taxon>
        <taxon>Tenthredinoidea</taxon>
        <taxon>Diprionidae</taxon>
        <taxon>Diprioninae</taxon>
        <taxon>Neodiprion</taxon>
    </lineage>
</organism>
<evidence type="ECO:0000259" key="4">
    <source>
        <dbReference type="PROSITE" id="PS50097"/>
    </source>
</evidence>
<reference evidence="6" key="1">
    <citation type="submission" date="2025-08" db="UniProtKB">
        <authorList>
            <consortium name="RefSeq"/>
        </authorList>
    </citation>
    <scope>IDENTIFICATION</scope>
    <source>
        <tissue evidence="6">Thorax and Abdomen</tissue>
    </source>
</reference>
<dbReference type="InterPro" id="IPR009057">
    <property type="entry name" value="Homeodomain-like_sf"/>
</dbReference>
<dbReference type="GO" id="GO:0006357">
    <property type="term" value="P:regulation of transcription by RNA polymerase II"/>
    <property type="evidence" value="ECO:0007669"/>
    <property type="project" value="TreeGrafter"/>
</dbReference>
<evidence type="ECO:0000313" key="5">
    <source>
        <dbReference type="Proteomes" id="UP000829291"/>
    </source>
</evidence>
<dbReference type="RefSeq" id="XP_015514498.1">
    <property type="nucleotide sequence ID" value="XM_015659012.2"/>
</dbReference>
<dbReference type="Pfam" id="PF00651">
    <property type="entry name" value="BTB"/>
    <property type="match status" value="1"/>
</dbReference>
<dbReference type="OrthoDB" id="6482909at2759"/>
<dbReference type="CDD" id="cd18315">
    <property type="entry name" value="BTB_POZ_BAB-like"/>
    <property type="match status" value="1"/>
</dbReference>
<evidence type="ECO:0000256" key="2">
    <source>
        <dbReference type="ARBA" id="ARBA00023242"/>
    </source>
</evidence>
<dbReference type="AlphaFoldDB" id="A0A6J0BL34"/>
<dbReference type="SMART" id="SM00225">
    <property type="entry name" value="BTB"/>
    <property type="match status" value="1"/>
</dbReference>
<dbReference type="InterPro" id="IPR000210">
    <property type="entry name" value="BTB/POZ_dom"/>
</dbReference>
<keyword evidence="5" id="KW-1185">Reference proteome</keyword>
<sequence length="503" mass="56213">MSEAASPPSQPGISQSYCFKWSDYGSHVPCVVRQLLDENCMVDVTISADGHKIHAHRIVLSACSTLFQEILNQVNEDSPTIILSDVSANDVRSIVDFIYNGEVSIPVDNIGSLLDTAHSLKIRGLMEIDGLDESDTGTSGEDVSEETVESFSELNEAEEQELNTLDQDFESVDNRIEQSNISVTSPKRKRRRDSSKKDYSEDMLMAAINDLKTGHTLVEAATSHGIPRSTLYMRAKALGLHLNASRNEYSAECMKAAINAVLEGSSLQQASEIFSIPKTVLWRRIQKEGCQILGQRTEMKKSYDANKREAAVKALERGENLTKVSLQFQIPKTTLFRDKARLVDEGKLPLSFWKKRKTENEDLKKSRLEQAVTACRGGKMSQAAASMTYHIPKTTIWRRLQQDGKKPNRSVDEEGNQKSEELNDLSDHKEQEPEFAYCEVTSEIPITYIDENGIPEDSVIILTTDDGDELNLEEGTEIIDSTQEYVPCALDIEDSSNYTHSES</sequence>
<accession>A0A6J0BL34</accession>
<dbReference type="Gene3D" id="1.10.10.60">
    <property type="entry name" value="Homeodomain-like"/>
    <property type="match status" value="3"/>
</dbReference>
<dbReference type="Pfam" id="PF05225">
    <property type="entry name" value="HTH_psq"/>
    <property type="match status" value="3"/>
</dbReference>
<dbReference type="Gene3D" id="3.30.710.10">
    <property type="entry name" value="Potassium Channel Kv1.1, Chain A"/>
    <property type="match status" value="1"/>
</dbReference>
<keyword evidence="2" id="KW-0539">Nucleus</keyword>
<comment type="subcellular location">
    <subcellularLocation>
        <location evidence="1">Nucleus</location>
    </subcellularLocation>
</comment>
<feature type="region of interest" description="Disordered" evidence="3">
    <location>
        <begin position="175"/>
        <end position="198"/>
    </location>
</feature>
<dbReference type="SUPFAM" id="SSF54695">
    <property type="entry name" value="POZ domain"/>
    <property type="match status" value="1"/>
</dbReference>
<dbReference type="InterPro" id="IPR007889">
    <property type="entry name" value="HTH_Psq"/>
</dbReference>
<proteinExistence type="predicted"/>
<feature type="region of interest" description="Disordered" evidence="3">
    <location>
        <begin position="401"/>
        <end position="432"/>
    </location>
</feature>
<protein>
    <submittedName>
        <fullName evidence="6">Protein abrupt isoform X2</fullName>
    </submittedName>
</protein>
<evidence type="ECO:0000313" key="6">
    <source>
        <dbReference type="RefSeq" id="XP_015514498.1"/>
    </source>
</evidence>
<dbReference type="GO" id="GO:0003677">
    <property type="term" value="F:DNA binding"/>
    <property type="evidence" value="ECO:0007669"/>
    <property type="project" value="InterPro"/>
</dbReference>